<organism evidence="2 4">
    <name type="scientific">Kribbella speibonae</name>
    <dbReference type="NCBI Taxonomy" id="1572660"/>
    <lineage>
        <taxon>Bacteria</taxon>
        <taxon>Bacillati</taxon>
        <taxon>Actinomycetota</taxon>
        <taxon>Actinomycetes</taxon>
        <taxon>Propionibacteriales</taxon>
        <taxon>Kribbellaceae</taxon>
        <taxon>Kribbella</taxon>
    </lineage>
</organism>
<evidence type="ECO:0000313" key="4">
    <source>
        <dbReference type="Proteomes" id="UP000294225"/>
    </source>
</evidence>
<dbReference type="RefSeq" id="WP_131464557.1">
    <property type="nucleotide sequence ID" value="NZ_SJJY01000006.1"/>
</dbReference>
<sequence length="102" mass="11480">MDLVDPAADLRERITLRLRLLRAFAELPQKMPALLEIYRTASAGDDEISIHQVAELFGGDMVVAQAINNQPLGWVHPYRLQAIREEIESLEAQLDALEGERS</sequence>
<dbReference type="Proteomes" id="UP000294225">
    <property type="component" value="Unassembled WGS sequence"/>
</dbReference>
<dbReference type="Proteomes" id="UP000292385">
    <property type="component" value="Unassembled WGS sequence"/>
</dbReference>
<comment type="caution">
    <text evidence="2">The sequence shown here is derived from an EMBL/GenBank/DDBJ whole genome shotgun (WGS) entry which is preliminary data.</text>
</comment>
<keyword evidence="3" id="KW-1185">Reference proteome</keyword>
<name>A0A4R0J4C3_9ACTN</name>
<evidence type="ECO:0000313" key="2">
    <source>
        <dbReference type="EMBL" id="TCC40799.1"/>
    </source>
</evidence>
<reference evidence="3 4" key="1">
    <citation type="submission" date="2019-02" db="EMBL/GenBank/DDBJ databases">
        <title>Kribbella capetownensis sp. nov. and Kribbella speibonae sp. nov., isolated from soil.</title>
        <authorList>
            <person name="Curtis S.M."/>
            <person name="Norton I."/>
            <person name="Everest G.J."/>
            <person name="Meyers P.R."/>
        </authorList>
    </citation>
    <scope>NUCLEOTIDE SEQUENCE [LARGE SCALE GENOMIC DNA]</scope>
    <source>
        <strain evidence="1 3">SK5</strain>
        <strain evidence="2 4">YM55</strain>
    </source>
</reference>
<proteinExistence type="predicted"/>
<protein>
    <submittedName>
        <fullName evidence="2">Uncharacterized protein</fullName>
    </submittedName>
</protein>
<accession>A0A4R0J4C3</accession>
<dbReference type="AlphaFoldDB" id="A0A4R0J4C3"/>
<dbReference type="EMBL" id="SJJY01000006">
    <property type="protein sequence ID" value="TCC20797.1"/>
    <property type="molecule type" value="Genomic_DNA"/>
</dbReference>
<gene>
    <name evidence="1" type="ORF">E0H58_25975</name>
    <name evidence="2" type="ORF">E0H92_03685</name>
</gene>
<evidence type="ECO:0000313" key="1">
    <source>
        <dbReference type="EMBL" id="TCC20797.1"/>
    </source>
</evidence>
<dbReference type="EMBL" id="SJKC01000001">
    <property type="protein sequence ID" value="TCC40799.1"/>
    <property type="molecule type" value="Genomic_DNA"/>
</dbReference>
<evidence type="ECO:0000313" key="3">
    <source>
        <dbReference type="Proteomes" id="UP000292385"/>
    </source>
</evidence>